<name>A0AAV7NZU2_PLEWA</name>
<keyword evidence="2" id="KW-1185">Reference proteome</keyword>
<sequence length="115" mass="12172">MARSCLSWSGADGPGAGAEMCAVGFRAPQPVWPSHAGLACTSCSLERAMAADLTFTSGCSLGSRHGWAQKATCRPSQARRSLGAHKSVWHRRTRPVIYGGARCMSGVIYLCVSWG</sequence>
<evidence type="ECO:0000313" key="1">
    <source>
        <dbReference type="EMBL" id="KAJ1121004.1"/>
    </source>
</evidence>
<gene>
    <name evidence="1" type="ORF">NDU88_009136</name>
</gene>
<dbReference type="Proteomes" id="UP001066276">
    <property type="component" value="Chromosome 8"/>
</dbReference>
<dbReference type="AlphaFoldDB" id="A0AAV7NZU2"/>
<accession>A0AAV7NZU2</accession>
<proteinExistence type="predicted"/>
<organism evidence="1 2">
    <name type="scientific">Pleurodeles waltl</name>
    <name type="common">Iberian ribbed newt</name>
    <dbReference type="NCBI Taxonomy" id="8319"/>
    <lineage>
        <taxon>Eukaryota</taxon>
        <taxon>Metazoa</taxon>
        <taxon>Chordata</taxon>
        <taxon>Craniata</taxon>
        <taxon>Vertebrata</taxon>
        <taxon>Euteleostomi</taxon>
        <taxon>Amphibia</taxon>
        <taxon>Batrachia</taxon>
        <taxon>Caudata</taxon>
        <taxon>Salamandroidea</taxon>
        <taxon>Salamandridae</taxon>
        <taxon>Pleurodelinae</taxon>
        <taxon>Pleurodeles</taxon>
    </lineage>
</organism>
<comment type="caution">
    <text evidence="1">The sequence shown here is derived from an EMBL/GenBank/DDBJ whole genome shotgun (WGS) entry which is preliminary data.</text>
</comment>
<dbReference type="EMBL" id="JANPWB010000012">
    <property type="protein sequence ID" value="KAJ1121004.1"/>
    <property type="molecule type" value="Genomic_DNA"/>
</dbReference>
<protein>
    <submittedName>
        <fullName evidence="1">Uncharacterized protein</fullName>
    </submittedName>
</protein>
<reference evidence="1" key="1">
    <citation type="journal article" date="2022" name="bioRxiv">
        <title>Sequencing and chromosome-scale assembly of the giantPleurodeles waltlgenome.</title>
        <authorList>
            <person name="Brown T."/>
            <person name="Elewa A."/>
            <person name="Iarovenko S."/>
            <person name="Subramanian E."/>
            <person name="Araus A.J."/>
            <person name="Petzold A."/>
            <person name="Susuki M."/>
            <person name="Suzuki K.-i.T."/>
            <person name="Hayashi T."/>
            <person name="Toyoda A."/>
            <person name="Oliveira C."/>
            <person name="Osipova E."/>
            <person name="Leigh N.D."/>
            <person name="Simon A."/>
            <person name="Yun M.H."/>
        </authorList>
    </citation>
    <scope>NUCLEOTIDE SEQUENCE</scope>
    <source>
        <strain evidence="1">20211129_DDA</strain>
        <tissue evidence="1">Liver</tissue>
    </source>
</reference>
<evidence type="ECO:0000313" key="2">
    <source>
        <dbReference type="Proteomes" id="UP001066276"/>
    </source>
</evidence>